<evidence type="ECO:0000313" key="2">
    <source>
        <dbReference type="EMBL" id="EEQ32698.1"/>
    </source>
</evidence>
<name>C5FS45_ARTOC</name>
<dbReference type="EMBL" id="DS995705">
    <property type="protein sequence ID" value="EEQ32698.1"/>
    <property type="molecule type" value="Genomic_DNA"/>
</dbReference>
<organism evidence="2 3">
    <name type="scientific">Arthroderma otae (strain ATCC MYA-4605 / CBS 113480)</name>
    <name type="common">Microsporum canis</name>
    <dbReference type="NCBI Taxonomy" id="554155"/>
    <lineage>
        <taxon>Eukaryota</taxon>
        <taxon>Fungi</taxon>
        <taxon>Dikarya</taxon>
        <taxon>Ascomycota</taxon>
        <taxon>Pezizomycotina</taxon>
        <taxon>Eurotiomycetes</taxon>
        <taxon>Eurotiomycetidae</taxon>
        <taxon>Onygenales</taxon>
        <taxon>Arthrodermataceae</taxon>
        <taxon>Microsporum</taxon>
    </lineage>
</organism>
<dbReference type="GeneID" id="9224654"/>
<feature type="compositionally biased region" description="Low complexity" evidence="1">
    <location>
        <begin position="91"/>
        <end position="100"/>
    </location>
</feature>
<dbReference type="VEuPathDB" id="FungiDB:MCYG_05517"/>
<dbReference type="HOGENOM" id="CLU_1004623_0_0_1"/>
<protein>
    <submittedName>
        <fullName evidence="2">Uncharacterized protein</fullName>
    </submittedName>
</protein>
<sequence length="277" mass="29790">MRSKCAEHRTGNHRVTLAARVMACSSGIRSKKGIHPTPSLLPSLRGVQVSLSRLGFWSTMAWGQLSVALPAPTDGNLAPSASAGLDMDVPSSLSRTSSQSPARASYTGGVSVIHHQHRRRRRFFKSSHPVTIQDSCVKTLDRQRIVQALCRACGDVLGVLLLSVRRREKQSRRGTAGMKSMVEQLRLLSTNICRVYALDTCSSTAATYPPPPFLPGDGEYAGPVAPCPRLSLSLCVCVCVCLFCPVPCPGHSNVAVYQKAALLTSLQRPGGKTKTKP</sequence>
<evidence type="ECO:0000313" key="3">
    <source>
        <dbReference type="Proteomes" id="UP000002035"/>
    </source>
</evidence>
<dbReference type="RefSeq" id="XP_002845648.1">
    <property type="nucleotide sequence ID" value="XM_002845602.1"/>
</dbReference>
<feature type="region of interest" description="Disordered" evidence="1">
    <location>
        <begin position="88"/>
        <end position="107"/>
    </location>
</feature>
<keyword evidence="3" id="KW-1185">Reference proteome</keyword>
<evidence type="ECO:0000256" key="1">
    <source>
        <dbReference type="SAM" id="MobiDB-lite"/>
    </source>
</evidence>
<dbReference type="Proteomes" id="UP000002035">
    <property type="component" value="Unassembled WGS sequence"/>
</dbReference>
<proteinExistence type="predicted"/>
<reference evidence="3" key="1">
    <citation type="journal article" date="2012" name="MBio">
        <title>Comparative genome analysis of Trichophyton rubrum and related dermatophytes reveals candidate genes involved in infection.</title>
        <authorList>
            <person name="Martinez D.A."/>
            <person name="Oliver B.G."/>
            <person name="Graeser Y."/>
            <person name="Goldberg J.M."/>
            <person name="Li W."/>
            <person name="Martinez-Rossi N.M."/>
            <person name="Monod M."/>
            <person name="Shelest E."/>
            <person name="Barton R.C."/>
            <person name="Birch E."/>
            <person name="Brakhage A.A."/>
            <person name="Chen Z."/>
            <person name="Gurr S.J."/>
            <person name="Heiman D."/>
            <person name="Heitman J."/>
            <person name="Kosti I."/>
            <person name="Rossi A."/>
            <person name="Saif S."/>
            <person name="Samalova M."/>
            <person name="Saunders C.W."/>
            <person name="Shea T."/>
            <person name="Summerbell R.C."/>
            <person name="Xu J."/>
            <person name="Young S."/>
            <person name="Zeng Q."/>
            <person name="Birren B.W."/>
            <person name="Cuomo C.A."/>
            <person name="White T.C."/>
        </authorList>
    </citation>
    <scope>NUCLEOTIDE SEQUENCE [LARGE SCALE GENOMIC DNA]</scope>
    <source>
        <strain evidence="3">ATCC MYA-4605 / CBS 113480</strain>
    </source>
</reference>
<gene>
    <name evidence="2" type="ORF">MCYG_05517</name>
</gene>
<accession>C5FS45</accession>
<dbReference type="AlphaFoldDB" id="C5FS45"/>